<dbReference type="Pfam" id="PF04143">
    <property type="entry name" value="Sulf_transp"/>
    <property type="match status" value="1"/>
</dbReference>
<dbReference type="PANTHER" id="PTHR30574:SF1">
    <property type="entry name" value="SULPHUR TRANSPORT DOMAIN-CONTAINING PROTEIN"/>
    <property type="match status" value="1"/>
</dbReference>
<keyword evidence="2" id="KW-0813">Transport</keyword>
<evidence type="ECO:0000256" key="1">
    <source>
        <dbReference type="ARBA" id="ARBA00004429"/>
    </source>
</evidence>
<evidence type="ECO:0000313" key="11">
    <source>
        <dbReference type="Proteomes" id="UP000248916"/>
    </source>
</evidence>
<comment type="similarity">
    <text evidence="8">Belongs to the TsuA/YedE (TC 9.B.102) family.</text>
</comment>
<feature type="transmembrane region" description="Helical" evidence="9">
    <location>
        <begin position="104"/>
        <end position="121"/>
    </location>
</feature>
<reference evidence="10 11" key="1">
    <citation type="submission" date="2018-06" db="EMBL/GenBank/DDBJ databases">
        <title>Genomic Encyclopedia of Archaeal and Bacterial Type Strains, Phase II (KMG-II): from individual species to whole genera.</title>
        <authorList>
            <person name="Goeker M."/>
        </authorList>
    </citation>
    <scope>NUCLEOTIDE SEQUENCE [LARGE SCALE GENOMIC DNA]</scope>
    <source>
        <strain evidence="10 11">DSM 22009</strain>
    </source>
</reference>
<dbReference type="GO" id="GO:0005886">
    <property type="term" value="C:plasma membrane"/>
    <property type="evidence" value="ECO:0007669"/>
    <property type="project" value="UniProtKB-SubCell"/>
</dbReference>
<comment type="subcellular location">
    <subcellularLocation>
        <location evidence="1">Cell inner membrane</location>
        <topology evidence="1">Multi-pass membrane protein</topology>
    </subcellularLocation>
</comment>
<evidence type="ECO:0000256" key="7">
    <source>
        <dbReference type="ARBA" id="ARBA00023136"/>
    </source>
</evidence>
<dbReference type="AlphaFoldDB" id="A0A2W7P0E4"/>
<keyword evidence="3" id="KW-1003">Cell membrane</keyword>
<evidence type="ECO:0000256" key="6">
    <source>
        <dbReference type="ARBA" id="ARBA00022989"/>
    </source>
</evidence>
<dbReference type="Proteomes" id="UP000248916">
    <property type="component" value="Unassembled WGS sequence"/>
</dbReference>
<feature type="transmembrane region" description="Helical" evidence="9">
    <location>
        <begin position="35"/>
        <end position="55"/>
    </location>
</feature>
<feature type="transmembrane region" description="Helical" evidence="9">
    <location>
        <begin position="67"/>
        <end position="84"/>
    </location>
</feature>
<protein>
    <submittedName>
        <fullName evidence="10">Uncharacterized protein</fullName>
    </submittedName>
</protein>
<name>A0A2W7P0E4_9RHOB</name>
<keyword evidence="5 9" id="KW-0812">Transmembrane</keyword>
<evidence type="ECO:0000256" key="8">
    <source>
        <dbReference type="ARBA" id="ARBA00035655"/>
    </source>
</evidence>
<keyword evidence="4" id="KW-0997">Cell inner membrane</keyword>
<keyword evidence="6 9" id="KW-1133">Transmembrane helix</keyword>
<evidence type="ECO:0000313" key="10">
    <source>
        <dbReference type="EMBL" id="PZX18936.1"/>
    </source>
</evidence>
<evidence type="ECO:0000256" key="4">
    <source>
        <dbReference type="ARBA" id="ARBA00022519"/>
    </source>
</evidence>
<evidence type="ECO:0000256" key="3">
    <source>
        <dbReference type="ARBA" id="ARBA00022475"/>
    </source>
</evidence>
<proteinExistence type="inferred from homology"/>
<accession>A0A2W7P0E4</accession>
<dbReference type="EMBL" id="QKZL01000002">
    <property type="protein sequence ID" value="PZX18936.1"/>
    <property type="molecule type" value="Genomic_DNA"/>
</dbReference>
<dbReference type="InterPro" id="IPR007272">
    <property type="entry name" value="Sulf_transp_TsuA/YedE"/>
</dbReference>
<dbReference type="PANTHER" id="PTHR30574">
    <property type="entry name" value="INNER MEMBRANE PROTEIN YEDE"/>
    <property type="match status" value="1"/>
</dbReference>
<evidence type="ECO:0000256" key="5">
    <source>
        <dbReference type="ARBA" id="ARBA00022692"/>
    </source>
</evidence>
<sequence>MIGLSAVLVMLFLGRIAGISGITWGAMTGPLSERGWRAAFLLGLLAAPLLVLALTGTAPEQTVPSSMPGMIVAGLLVGFGARLGSGCTSGHGVCGLARLSPRSLVAVLTFMATAILTVFVLRHLP</sequence>
<evidence type="ECO:0000256" key="9">
    <source>
        <dbReference type="SAM" id="Phobius"/>
    </source>
</evidence>
<keyword evidence="7 9" id="KW-0472">Membrane</keyword>
<comment type="caution">
    <text evidence="10">The sequence shown here is derived from an EMBL/GenBank/DDBJ whole genome shotgun (WGS) entry which is preliminary data.</text>
</comment>
<organism evidence="10 11">
    <name type="scientific">Palleronia aestuarii</name>
    <dbReference type="NCBI Taxonomy" id="568105"/>
    <lineage>
        <taxon>Bacteria</taxon>
        <taxon>Pseudomonadati</taxon>
        <taxon>Pseudomonadota</taxon>
        <taxon>Alphaproteobacteria</taxon>
        <taxon>Rhodobacterales</taxon>
        <taxon>Roseobacteraceae</taxon>
        <taxon>Palleronia</taxon>
    </lineage>
</organism>
<keyword evidence="11" id="KW-1185">Reference proteome</keyword>
<evidence type="ECO:0000256" key="2">
    <source>
        <dbReference type="ARBA" id="ARBA00022448"/>
    </source>
</evidence>
<gene>
    <name evidence="10" type="ORF">LX81_00630</name>
</gene>